<comment type="similarity">
    <text evidence="1 3">Belongs to the 3-oxoacid CoA-transferase family.</text>
</comment>
<dbReference type="OrthoDB" id="9805230at2"/>
<sequence>MSKCMSLEEAVNLVKDGDSLWLSGGGGGINDPGYLLSGLEKRFLDTGSPAGLTLYHSAGIGDKQGGGADHFAHKGMVRKVVGSHWTWSVNMQKLAMENQIEAYVLPQGVMTQLVREIAAGRPGLITKTGLHTFVDPRVEGGRVNECSKEELSFLFTKDVNDYIFYKSFHLDVALFRGSAADEDGNISFEDEGLMTEALSQAQAVKNCGGVVICQVKRMVERGGIRPDCVAVPGILVDAVVVDSRQRMSMKTEYDETLSGKKRGGLPESEYMPQDNRKVMAKRAAMELKRGDIVNLGFGVPAGVGKVLEESGCQSCIHLSLEQGIIGGVPATGTDFGIAYNPQAIICETNQFDWYDGGGLDVAVLSFAEFDRQGNVNVSKFNHVVNGVGGFINISQNAGRVVFTGTFTAVGLREECKEGRLQILQEGRVQKLVDTVEQVSFSGPYARQTGQPVLFVTERAVFRLADEGVELTEIAPGIDLQKDVLDVMGFEPIVSRYLKVMDPQLFQDIPVKLNL</sequence>
<dbReference type="InterPro" id="IPR014388">
    <property type="entry name" value="3-oxoacid_CoA-transferase"/>
</dbReference>
<reference evidence="5 6" key="1">
    <citation type="submission" date="2011-04" db="EMBL/GenBank/DDBJ databases">
        <title>The Genome Sequence of Clostridium citroniae WAL-19142.</title>
        <authorList>
            <consortium name="The Broad Institute Genome Sequencing Platform"/>
            <person name="Earl A."/>
            <person name="Ward D."/>
            <person name="Feldgarden M."/>
            <person name="Gevers D."/>
            <person name="Warren Y.A."/>
            <person name="Tyrrell K.L."/>
            <person name="Citron D.M."/>
            <person name="Goldstein E.J."/>
            <person name="Daigneault M."/>
            <person name="Allen-Vercoe E."/>
            <person name="Young S.K."/>
            <person name="Zeng Q."/>
            <person name="Gargeya S."/>
            <person name="Fitzgerald M."/>
            <person name="Haas B."/>
            <person name="Abouelleil A."/>
            <person name="Alvarado L."/>
            <person name="Arachchi H.M."/>
            <person name="Berlin A."/>
            <person name="Brown A."/>
            <person name="Chapman S.B."/>
            <person name="Chen Z."/>
            <person name="Dunbar C."/>
            <person name="Freedman E."/>
            <person name="Gearin G."/>
            <person name="Gellesch M."/>
            <person name="Goldberg J."/>
            <person name="Griggs A."/>
            <person name="Gujja S."/>
            <person name="Heilman E.R."/>
            <person name="Heiman D."/>
            <person name="Howarth C."/>
            <person name="Larson L."/>
            <person name="Lui A."/>
            <person name="MacDonald P.J."/>
            <person name="Mehta T."/>
            <person name="Montmayeur A."/>
            <person name="Murphy C."/>
            <person name="Neiman D."/>
            <person name="Pearson M."/>
            <person name="Priest M."/>
            <person name="Roberts A."/>
            <person name="Saif S."/>
            <person name="Shea T."/>
            <person name="Shenoy N."/>
            <person name="Sisk P."/>
            <person name="Stolte C."/>
            <person name="Sykes S."/>
            <person name="White J."/>
            <person name="Yandava C."/>
            <person name="Wortman J."/>
            <person name="Nusbaum C."/>
            <person name="Birren B."/>
        </authorList>
    </citation>
    <scope>NUCLEOTIDE SEQUENCE [LARGE SCALE GENOMIC DNA]</scope>
    <source>
        <strain evidence="5 6">WAL-19142</strain>
    </source>
</reference>
<proteinExistence type="inferred from homology"/>
<dbReference type="PANTHER" id="PTHR43293">
    <property type="entry name" value="ACETATE COA-TRANSFERASE YDIF"/>
    <property type="match status" value="1"/>
</dbReference>
<dbReference type="SUPFAM" id="SSF100950">
    <property type="entry name" value="NagB/RpiA/CoA transferase-like"/>
    <property type="match status" value="2"/>
</dbReference>
<evidence type="ECO:0000313" key="5">
    <source>
        <dbReference type="EMBL" id="KMW13257.1"/>
    </source>
</evidence>
<comment type="caution">
    <text evidence="5">The sequence shown here is derived from an EMBL/GenBank/DDBJ whole genome shotgun (WGS) entry which is preliminary data.</text>
</comment>
<gene>
    <name evidence="5" type="ORF">HMPREF9470_00178</name>
</gene>
<dbReference type="SMART" id="SM00882">
    <property type="entry name" value="CoA_trans"/>
    <property type="match status" value="1"/>
</dbReference>
<dbReference type="PATRIC" id="fig|742734.4.peg.191"/>
<evidence type="ECO:0008006" key="7">
    <source>
        <dbReference type="Google" id="ProtNLM"/>
    </source>
</evidence>
<evidence type="ECO:0000256" key="2">
    <source>
        <dbReference type="ARBA" id="ARBA00022679"/>
    </source>
</evidence>
<dbReference type="RefSeq" id="WP_048929007.1">
    <property type="nucleotide sequence ID" value="NZ_KQ235875.1"/>
</dbReference>
<dbReference type="AlphaFoldDB" id="A0A0J9BJN9"/>
<dbReference type="Proteomes" id="UP000037392">
    <property type="component" value="Unassembled WGS sequence"/>
</dbReference>
<dbReference type="InterPro" id="IPR004165">
    <property type="entry name" value="CoA_trans_fam_I"/>
</dbReference>
<evidence type="ECO:0000313" key="6">
    <source>
        <dbReference type="Proteomes" id="UP000037392"/>
    </source>
</evidence>
<evidence type="ECO:0000256" key="1">
    <source>
        <dbReference type="ARBA" id="ARBA00007154"/>
    </source>
</evidence>
<dbReference type="Pfam" id="PF01144">
    <property type="entry name" value="CoA_trans"/>
    <property type="match status" value="1"/>
</dbReference>
<protein>
    <recommendedName>
        <fullName evidence="7">Acetate CoA-transferase YdiF</fullName>
    </recommendedName>
</protein>
<accession>A0A0J9BJN9</accession>
<dbReference type="EMBL" id="ADLK01000045">
    <property type="protein sequence ID" value="KMW13257.1"/>
    <property type="molecule type" value="Genomic_DNA"/>
</dbReference>
<dbReference type="PIRSF" id="PIRSF000858">
    <property type="entry name" value="SCOT-t"/>
    <property type="match status" value="1"/>
</dbReference>
<dbReference type="PANTHER" id="PTHR43293:SF1">
    <property type="entry name" value="ACETATE COA-TRANSFERASE YDIF"/>
    <property type="match status" value="1"/>
</dbReference>
<evidence type="ECO:0000256" key="4">
    <source>
        <dbReference type="PIRSR" id="PIRSR000858-1"/>
    </source>
</evidence>
<organism evidence="5 6">
    <name type="scientific">[Clostridium] citroniae WAL-19142</name>
    <dbReference type="NCBI Taxonomy" id="742734"/>
    <lineage>
        <taxon>Bacteria</taxon>
        <taxon>Bacillati</taxon>
        <taxon>Bacillota</taxon>
        <taxon>Clostridia</taxon>
        <taxon>Lachnospirales</taxon>
        <taxon>Lachnospiraceae</taxon>
        <taxon>Enterocloster</taxon>
    </lineage>
</organism>
<keyword evidence="2 3" id="KW-0808">Transferase</keyword>
<feature type="active site" description="5-glutamyl coenzyme A thioester intermediate" evidence="4">
    <location>
        <position position="321"/>
    </location>
</feature>
<dbReference type="Gene3D" id="3.40.1080.10">
    <property type="entry name" value="Glutaconate Coenzyme A-transferase"/>
    <property type="match status" value="2"/>
</dbReference>
<dbReference type="GeneID" id="93163659"/>
<dbReference type="InterPro" id="IPR037171">
    <property type="entry name" value="NagB/RpiA_transferase-like"/>
</dbReference>
<dbReference type="GO" id="GO:0046952">
    <property type="term" value="P:ketone body catabolic process"/>
    <property type="evidence" value="ECO:0007669"/>
    <property type="project" value="InterPro"/>
</dbReference>
<name>A0A0J9BJN9_9FIRM</name>
<dbReference type="GO" id="GO:0008410">
    <property type="term" value="F:CoA-transferase activity"/>
    <property type="evidence" value="ECO:0007669"/>
    <property type="project" value="InterPro"/>
</dbReference>
<evidence type="ECO:0000256" key="3">
    <source>
        <dbReference type="PIRNR" id="PIRNR000858"/>
    </source>
</evidence>